<accession>A0ABS9K9Y7</accession>
<keyword evidence="2" id="KW-0732">Signal</keyword>
<feature type="coiled-coil region" evidence="1">
    <location>
        <begin position="308"/>
        <end position="335"/>
    </location>
</feature>
<evidence type="ECO:0008006" key="5">
    <source>
        <dbReference type="Google" id="ProtNLM"/>
    </source>
</evidence>
<dbReference type="RefSeq" id="WP_237852511.1">
    <property type="nucleotide sequence ID" value="NZ_JAKLWS010000003.1"/>
</dbReference>
<feature type="signal peptide" evidence="2">
    <location>
        <begin position="1"/>
        <end position="24"/>
    </location>
</feature>
<gene>
    <name evidence="3" type="ORF">L6773_03755</name>
</gene>
<protein>
    <recommendedName>
        <fullName evidence="5">DUF4403 family protein</fullName>
    </recommendedName>
</protein>
<proteinExistence type="predicted"/>
<keyword evidence="4" id="KW-1185">Reference proteome</keyword>
<keyword evidence="1" id="KW-0175">Coiled coil</keyword>
<dbReference type="EMBL" id="JAKLWS010000003">
    <property type="protein sequence ID" value="MCG2587668.1"/>
    <property type="molecule type" value="Genomic_DNA"/>
</dbReference>
<evidence type="ECO:0000256" key="2">
    <source>
        <dbReference type="SAM" id="SignalP"/>
    </source>
</evidence>
<comment type="caution">
    <text evidence="3">The sequence shown here is derived from an EMBL/GenBank/DDBJ whole genome shotgun (WGS) entry which is preliminary data.</text>
</comment>
<dbReference type="Proteomes" id="UP001165366">
    <property type="component" value="Unassembled WGS sequence"/>
</dbReference>
<evidence type="ECO:0000313" key="3">
    <source>
        <dbReference type="EMBL" id="MCG2587668.1"/>
    </source>
</evidence>
<reference evidence="3" key="1">
    <citation type="submission" date="2022-01" db="EMBL/GenBank/DDBJ databases">
        <authorList>
            <person name="Wang Y."/>
        </authorList>
    </citation>
    <scope>NUCLEOTIDE SEQUENCE</scope>
    <source>
        <strain evidence="3">WB101</strain>
    </source>
</reference>
<name>A0ABS9K9Y7_9BACT</name>
<organism evidence="3 4">
    <name type="scientific">Rhodohalobacter sulfatireducens</name>
    <dbReference type="NCBI Taxonomy" id="2911366"/>
    <lineage>
        <taxon>Bacteria</taxon>
        <taxon>Pseudomonadati</taxon>
        <taxon>Balneolota</taxon>
        <taxon>Balneolia</taxon>
        <taxon>Balneolales</taxon>
        <taxon>Balneolaceae</taxon>
        <taxon>Rhodohalobacter</taxon>
    </lineage>
</organism>
<reference evidence="3" key="2">
    <citation type="submission" date="2024-05" db="EMBL/GenBank/DDBJ databases">
        <title>Rhodohalobacter halophilus gen. nov., sp. nov., a moderately halophilic member of the family Balneolaceae.</title>
        <authorList>
            <person name="Xia J."/>
        </authorList>
    </citation>
    <scope>NUCLEOTIDE SEQUENCE</scope>
    <source>
        <strain evidence="3">WB101</strain>
    </source>
</reference>
<sequence length="428" mass="48394">MKTMKKSILFLITILLGIISVTSAQTSEDRQRDRDIKIAEGILTEIFGEEGSGDIVFPGFENRSVRGEYIPGYGVHFTVSPGSSAFVIHGLRLGDDEDVRVEFSGDDDSSESSGDATQAAEEKIIEYMTRYASLISGVPDDETVRVTYAPNRTSSVRWVFVGDDNHTQKTLSGVSVWAQMGDLKAFQDGDISEQQLMNRIDTHMLDEEETYKDFNVFASVLETALNSVDTEYLRVNRKPQMEYLPGLGVRYRVQVTTRPSVILNEISIQDGNFEFRMDSLRFNLDESLKLMEESLNPLILKLDSVIDLELTEEEREEMRSELREQRREIRIQQDSLRSSMPLPAPISPHARVDSVELEPEADAIMDELLSVIETYGSTLSSLGNDEMLMISVNWSGRSDALPERTEVRIKKSDLLNGQEPEINEIERR</sequence>
<evidence type="ECO:0000313" key="4">
    <source>
        <dbReference type="Proteomes" id="UP001165366"/>
    </source>
</evidence>
<evidence type="ECO:0000256" key="1">
    <source>
        <dbReference type="SAM" id="Coils"/>
    </source>
</evidence>
<feature type="chain" id="PRO_5046623710" description="DUF4403 family protein" evidence="2">
    <location>
        <begin position="25"/>
        <end position="428"/>
    </location>
</feature>